<reference evidence="1 2" key="1">
    <citation type="submission" date="2018-08" db="EMBL/GenBank/DDBJ databases">
        <title>Bacillus phenotypic plasticity.</title>
        <authorList>
            <person name="Hurtado E."/>
        </authorList>
    </citation>
    <scope>NUCLEOTIDE SEQUENCE [LARGE SCALE GENOMIC DNA]</scope>
    <source>
        <strain evidence="1 2">427</strain>
    </source>
</reference>
<dbReference type="EMBL" id="QSND01000002">
    <property type="protein sequence ID" value="KAA6450978.1"/>
    <property type="molecule type" value="Genomic_DNA"/>
</dbReference>
<organism evidence="1 2">
    <name type="scientific">Bacillus swezeyi</name>
    <dbReference type="NCBI Taxonomy" id="1925020"/>
    <lineage>
        <taxon>Bacteria</taxon>
        <taxon>Bacillati</taxon>
        <taxon>Bacillota</taxon>
        <taxon>Bacilli</taxon>
        <taxon>Bacillales</taxon>
        <taxon>Bacillaceae</taxon>
        <taxon>Bacillus</taxon>
    </lineage>
</organism>
<evidence type="ECO:0000313" key="1">
    <source>
        <dbReference type="EMBL" id="KAA6450978.1"/>
    </source>
</evidence>
<dbReference type="AlphaFoldDB" id="A0A5M8RU16"/>
<comment type="caution">
    <text evidence="1">The sequence shown here is derived from an EMBL/GenBank/DDBJ whole genome shotgun (WGS) entry which is preliminary data.</text>
</comment>
<gene>
    <name evidence="1" type="ORF">DX927_09105</name>
</gene>
<dbReference type="RefSeq" id="WP_150149810.1">
    <property type="nucleotide sequence ID" value="NZ_QSND01000002.1"/>
</dbReference>
<sequence>MAVKITSWSLTPESWAYEINPSIPEEVQKTIAESFAVEMNIEISFSGEINDTALPEKILKAIEEVIEKENADNAE</sequence>
<evidence type="ECO:0000313" key="2">
    <source>
        <dbReference type="Proteomes" id="UP000324326"/>
    </source>
</evidence>
<name>A0A5M8RU16_9BACI</name>
<dbReference type="Proteomes" id="UP000324326">
    <property type="component" value="Unassembled WGS sequence"/>
</dbReference>
<accession>A0A5M8RU16</accession>
<protein>
    <submittedName>
        <fullName evidence="1">Uncharacterized protein</fullName>
    </submittedName>
</protein>
<proteinExistence type="predicted"/>